<comment type="caution">
    <text evidence="3">The sequence shown here is derived from an EMBL/GenBank/DDBJ whole genome shotgun (WGS) entry which is preliminary data.</text>
</comment>
<dbReference type="InterPro" id="IPR016032">
    <property type="entry name" value="Sig_transdc_resp-reg_C-effctor"/>
</dbReference>
<sequence length="197" mass="21570">MHSLFLTTAKINSERWLAAFPEARVCVDAAPGEVEVNRETLVWLVLDDAWHEHLVQVSNAGAKVVVLTLNESAEEARRMIALGAVGYLHALSAPEQLRQVRNAIEYDGLWLGRELMRELLTRPSSVSTAVDVDALSARERSVAEAVAAGNSNKEVARLLGITERTVKAHLSACFEKLGVRDRTQLAVLLHPATQSQA</sequence>
<gene>
    <name evidence="3" type="ORF">QWI16_00070</name>
</gene>
<name>A0ABT8T8T4_9GAMM</name>
<reference evidence="3" key="1">
    <citation type="submission" date="2023-07" db="EMBL/GenBank/DDBJ databases">
        <title>Gilvimarinus algae sp. nov., isolated from the surface of Kelp.</title>
        <authorList>
            <person name="Sun Y.Y."/>
            <person name="Gong Y."/>
            <person name="Du Z.J."/>
        </authorList>
    </citation>
    <scope>NUCLEOTIDE SEQUENCE</scope>
    <source>
        <strain evidence="3">SDUM040014</strain>
    </source>
</reference>
<keyword evidence="4" id="KW-1185">Reference proteome</keyword>
<dbReference type="Proteomes" id="UP001168380">
    <property type="component" value="Unassembled WGS sequence"/>
</dbReference>
<proteinExistence type="predicted"/>
<evidence type="ECO:0000256" key="1">
    <source>
        <dbReference type="ARBA" id="ARBA00023125"/>
    </source>
</evidence>
<feature type="domain" description="HTH luxR-type" evidence="2">
    <location>
        <begin position="128"/>
        <end position="193"/>
    </location>
</feature>
<protein>
    <submittedName>
        <fullName evidence="3">Response regulator transcription factor</fullName>
    </submittedName>
</protein>
<dbReference type="InterPro" id="IPR039420">
    <property type="entry name" value="WalR-like"/>
</dbReference>
<dbReference type="Pfam" id="PF00196">
    <property type="entry name" value="GerE"/>
    <property type="match status" value="1"/>
</dbReference>
<evidence type="ECO:0000313" key="3">
    <source>
        <dbReference type="EMBL" id="MDO3380554.1"/>
    </source>
</evidence>
<dbReference type="PRINTS" id="PR00038">
    <property type="entry name" value="HTHLUXR"/>
</dbReference>
<organism evidence="3 4">
    <name type="scientific">Gilvimarinus algae</name>
    <dbReference type="NCBI Taxonomy" id="3058037"/>
    <lineage>
        <taxon>Bacteria</taxon>
        <taxon>Pseudomonadati</taxon>
        <taxon>Pseudomonadota</taxon>
        <taxon>Gammaproteobacteria</taxon>
        <taxon>Cellvibrionales</taxon>
        <taxon>Cellvibrionaceae</taxon>
        <taxon>Gilvimarinus</taxon>
    </lineage>
</organism>
<dbReference type="SMART" id="SM00421">
    <property type="entry name" value="HTH_LUXR"/>
    <property type="match status" value="1"/>
</dbReference>
<dbReference type="PANTHER" id="PTHR43214:SF38">
    <property type="entry name" value="NITRATE_NITRITE RESPONSE REGULATOR PROTEIN NARL"/>
    <property type="match status" value="1"/>
</dbReference>
<dbReference type="SUPFAM" id="SSF46894">
    <property type="entry name" value="C-terminal effector domain of the bipartite response regulators"/>
    <property type="match status" value="1"/>
</dbReference>
<accession>A0ABT8T8T4</accession>
<keyword evidence="1" id="KW-0238">DNA-binding</keyword>
<dbReference type="PROSITE" id="PS50043">
    <property type="entry name" value="HTH_LUXR_2"/>
    <property type="match status" value="1"/>
</dbReference>
<dbReference type="RefSeq" id="WP_302710678.1">
    <property type="nucleotide sequence ID" value="NZ_JAULRT010000015.1"/>
</dbReference>
<evidence type="ECO:0000313" key="4">
    <source>
        <dbReference type="Proteomes" id="UP001168380"/>
    </source>
</evidence>
<dbReference type="EMBL" id="JAULRT010000015">
    <property type="protein sequence ID" value="MDO3380554.1"/>
    <property type="molecule type" value="Genomic_DNA"/>
</dbReference>
<dbReference type="CDD" id="cd06170">
    <property type="entry name" value="LuxR_C_like"/>
    <property type="match status" value="1"/>
</dbReference>
<dbReference type="InterPro" id="IPR000792">
    <property type="entry name" value="Tscrpt_reg_LuxR_C"/>
</dbReference>
<dbReference type="Gene3D" id="3.40.50.2300">
    <property type="match status" value="1"/>
</dbReference>
<dbReference type="PANTHER" id="PTHR43214">
    <property type="entry name" value="TWO-COMPONENT RESPONSE REGULATOR"/>
    <property type="match status" value="1"/>
</dbReference>
<evidence type="ECO:0000259" key="2">
    <source>
        <dbReference type="PROSITE" id="PS50043"/>
    </source>
</evidence>